<dbReference type="Proteomes" id="UP001321749">
    <property type="component" value="Unassembled WGS sequence"/>
</dbReference>
<name>A0AAV9HBK6_9PEZI</name>
<dbReference type="Pfam" id="PF23155">
    <property type="entry name" value="DUF7053"/>
    <property type="match status" value="1"/>
</dbReference>
<reference evidence="2" key="1">
    <citation type="journal article" date="2023" name="Mol. Phylogenet. Evol.">
        <title>Genome-scale phylogeny and comparative genomics of the fungal order Sordariales.</title>
        <authorList>
            <person name="Hensen N."/>
            <person name="Bonometti L."/>
            <person name="Westerberg I."/>
            <person name="Brannstrom I.O."/>
            <person name="Guillou S."/>
            <person name="Cros-Aarteil S."/>
            <person name="Calhoun S."/>
            <person name="Haridas S."/>
            <person name="Kuo A."/>
            <person name="Mondo S."/>
            <person name="Pangilinan J."/>
            <person name="Riley R."/>
            <person name="LaButti K."/>
            <person name="Andreopoulos B."/>
            <person name="Lipzen A."/>
            <person name="Chen C."/>
            <person name="Yan M."/>
            <person name="Daum C."/>
            <person name="Ng V."/>
            <person name="Clum A."/>
            <person name="Steindorff A."/>
            <person name="Ohm R.A."/>
            <person name="Martin F."/>
            <person name="Silar P."/>
            <person name="Natvig D.O."/>
            <person name="Lalanne C."/>
            <person name="Gautier V."/>
            <person name="Ament-Velasquez S.L."/>
            <person name="Kruys A."/>
            <person name="Hutchinson M.I."/>
            <person name="Powell A.J."/>
            <person name="Barry K."/>
            <person name="Miller A.N."/>
            <person name="Grigoriev I.V."/>
            <person name="Debuchy R."/>
            <person name="Gladieux P."/>
            <person name="Hiltunen Thoren M."/>
            <person name="Johannesson H."/>
        </authorList>
    </citation>
    <scope>NUCLEOTIDE SEQUENCE</scope>
    <source>
        <strain evidence="2">PSN324</strain>
    </source>
</reference>
<evidence type="ECO:0000259" key="1">
    <source>
        <dbReference type="Pfam" id="PF23155"/>
    </source>
</evidence>
<dbReference type="AlphaFoldDB" id="A0AAV9HBK6"/>
<gene>
    <name evidence="2" type="ORF">QBC42DRAFT_277792</name>
</gene>
<evidence type="ECO:0000313" key="2">
    <source>
        <dbReference type="EMBL" id="KAK4458007.1"/>
    </source>
</evidence>
<dbReference type="InterPro" id="IPR055481">
    <property type="entry name" value="DUF7053"/>
</dbReference>
<keyword evidence="3" id="KW-1185">Reference proteome</keyword>
<sequence length="185" mass="20391">MSFLQGTAKLSRASTLPPGTTIALVHRMLSDHEFLVRCDPVLGSYEKLTSSTPTIPDDITPRLRTDINPLPGNSYKVTDIVHAIPAGIWDTNVVSTYEFTDIDTGLFVRVKSPLSIIIETTWEVKEGEGDQGLLELTESVSITCSRFLVGTVKSQCDSSWKQMHAKLIERLKADVENEKKKAGGE</sequence>
<comment type="caution">
    <text evidence="2">The sequence shown here is derived from an EMBL/GenBank/DDBJ whole genome shotgun (WGS) entry which is preliminary data.</text>
</comment>
<organism evidence="2 3">
    <name type="scientific">Cladorrhinum samala</name>
    <dbReference type="NCBI Taxonomy" id="585594"/>
    <lineage>
        <taxon>Eukaryota</taxon>
        <taxon>Fungi</taxon>
        <taxon>Dikarya</taxon>
        <taxon>Ascomycota</taxon>
        <taxon>Pezizomycotina</taxon>
        <taxon>Sordariomycetes</taxon>
        <taxon>Sordariomycetidae</taxon>
        <taxon>Sordariales</taxon>
        <taxon>Podosporaceae</taxon>
        <taxon>Cladorrhinum</taxon>
    </lineage>
</organism>
<dbReference type="PANTHER" id="PTHR38117">
    <property type="entry name" value="NACHT AND WD40 DOMAIN PROTEIN"/>
    <property type="match status" value="1"/>
</dbReference>
<dbReference type="PANTHER" id="PTHR38117:SF1">
    <property type="entry name" value="DUF3074 DOMAIN-CONTAINING PROTEIN"/>
    <property type="match status" value="1"/>
</dbReference>
<feature type="domain" description="DUF7053" evidence="1">
    <location>
        <begin position="9"/>
        <end position="172"/>
    </location>
</feature>
<proteinExistence type="predicted"/>
<protein>
    <recommendedName>
        <fullName evidence="1">DUF7053 domain-containing protein</fullName>
    </recommendedName>
</protein>
<reference evidence="2" key="2">
    <citation type="submission" date="2023-06" db="EMBL/GenBank/DDBJ databases">
        <authorList>
            <consortium name="Lawrence Berkeley National Laboratory"/>
            <person name="Mondo S.J."/>
            <person name="Hensen N."/>
            <person name="Bonometti L."/>
            <person name="Westerberg I."/>
            <person name="Brannstrom I.O."/>
            <person name="Guillou S."/>
            <person name="Cros-Aarteil S."/>
            <person name="Calhoun S."/>
            <person name="Haridas S."/>
            <person name="Kuo A."/>
            <person name="Pangilinan J."/>
            <person name="Riley R."/>
            <person name="Labutti K."/>
            <person name="Andreopoulos B."/>
            <person name="Lipzen A."/>
            <person name="Chen C."/>
            <person name="Yanf M."/>
            <person name="Daum C."/>
            <person name="Ng V."/>
            <person name="Clum A."/>
            <person name="Steindorff A."/>
            <person name="Ohm R."/>
            <person name="Martin F."/>
            <person name="Silar P."/>
            <person name="Natvig D."/>
            <person name="Lalanne C."/>
            <person name="Gautier V."/>
            <person name="Ament-Velasquez S.L."/>
            <person name="Kruys A."/>
            <person name="Hutchinson M.I."/>
            <person name="Powell A.J."/>
            <person name="Barry K."/>
            <person name="Miller A.N."/>
            <person name="Grigoriev I.V."/>
            <person name="Debuchy R."/>
            <person name="Gladieux P."/>
            <person name="Thoren M.H."/>
            <person name="Johannesson H."/>
        </authorList>
    </citation>
    <scope>NUCLEOTIDE SEQUENCE</scope>
    <source>
        <strain evidence="2">PSN324</strain>
    </source>
</reference>
<evidence type="ECO:0000313" key="3">
    <source>
        <dbReference type="Proteomes" id="UP001321749"/>
    </source>
</evidence>
<dbReference type="EMBL" id="MU865087">
    <property type="protein sequence ID" value="KAK4458007.1"/>
    <property type="molecule type" value="Genomic_DNA"/>
</dbReference>
<accession>A0AAV9HBK6</accession>